<sequence length="83" mass="9001">MALGGVPGNRILNKRWVGCADCRLVGPAALQAGTYQISAPNYGQAAIHLYTIGQVLDASRLEHESRGRYLFVPRLPLLIALVE</sequence>
<protein>
    <submittedName>
        <fullName evidence="1">Uncharacterized protein</fullName>
    </submittedName>
</protein>
<evidence type="ECO:0000313" key="2">
    <source>
        <dbReference type="Proteomes" id="UP001295794"/>
    </source>
</evidence>
<evidence type="ECO:0000313" key="1">
    <source>
        <dbReference type="EMBL" id="CAK5280764.1"/>
    </source>
</evidence>
<keyword evidence="2" id="KW-1185">Reference proteome</keyword>
<name>A0AAD2K5S2_9AGAR</name>
<dbReference type="Proteomes" id="UP001295794">
    <property type="component" value="Unassembled WGS sequence"/>
</dbReference>
<accession>A0AAD2K5S2</accession>
<gene>
    <name evidence="1" type="ORF">MYCIT1_LOCUS31378</name>
</gene>
<organism evidence="1 2">
    <name type="scientific">Mycena citricolor</name>
    <dbReference type="NCBI Taxonomy" id="2018698"/>
    <lineage>
        <taxon>Eukaryota</taxon>
        <taxon>Fungi</taxon>
        <taxon>Dikarya</taxon>
        <taxon>Basidiomycota</taxon>
        <taxon>Agaricomycotina</taxon>
        <taxon>Agaricomycetes</taxon>
        <taxon>Agaricomycetidae</taxon>
        <taxon>Agaricales</taxon>
        <taxon>Marasmiineae</taxon>
        <taxon>Mycenaceae</taxon>
        <taxon>Mycena</taxon>
    </lineage>
</organism>
<reference evidence="1" key="1">
    <citation type="submission" date="2023-11" db="EMBL/GenBank/DDBJ databases">
        <authorList>
            <person name="De Vega J J."/>
            <person name="De Vega J J."/>
        </authorList>
    </citation>
    <scope>NUCLEOTIDE SEQUENCE</scope>
</reference>
<comment type="caution">
    <text evidence="1">The sequence shown here is derived from an EMBL/GenBank/DDBJ whole genome shotgun (WGS) entry which is preliminary data.</text>
</comment>
<dbReference type="AlphaFoldDB" id="A0AAD2K5S2"/>
<proteinExistence type="predicted"/>
<dbReference type="EMBL" id="CAVNYO010000440">
    <property type="protein sequence ID" value="CAK5280764.1"/>
    <property type="molecule type" value="Genomic_DNA"/>
</dbReference>